<evidence type="ECO:0000313" key="2">
    <source>
        <dbReference type="EMBL" id="GJT52991.1"/>
    </source>
</evidence>
<keyword evidence="3" id="KW-1185">Reference proteome</keyword>
<proteinExistence type="predicted"/>
<gene>
    <name evidence="2" type="ORF">Tco_0988045</name>
</gene>
<sequence length="105" mass="10830">MGLGAVMKQRTHLTKMTKKKDIPPGPVSGSTDTSIVRRSSGGGVVAVVADGDDVAVVVVVSRGVGMAAAVWWRWCGGCDGGRGGVVTCGGWPEFGRRWTEAASDI</sequence>
<evidence type="ECO:0000256" key="1">
    <source>
        <dbReference type="SAM" id="MobiDB-lite"/>
    </source>
</evidence>
<evidence type="ECO:0000313" key="3">
    <source>
        <dbReference type="Proteomes" id="UP001151760"/>
    </source>
</evidence>
<name>A0ABQ5EPY1_9ASTR</name>
<feature type="region of interest" description="Disordered" evidence="1">
    <location>
        <begin position="14"/>
        <end position="35"/>
    </location>
</feature>
<reference evidence="2" key="1">
    <citation type="journal article" date="2022" name="Int. J. Mol. Sci.">
        <title>Draft Genome of Tanacetum Coccineum: Genomic Comparison of Closely Related Tanacetum-Family Plants.</title>
        <authorList>
            <person name="Yamashiro T."/>
            <person name="Shiraishi A."/>
            <person name="Nakayama K."/>
            <person name="Satake H."/>
        </authorList>
    </citation>
    <scope>NUCLEOTIDE SEQUENCE</scope>
</reference>
<dbReference type="EMBL" id="BQNB010016547">
    <property type="protein sequence ID" value="GJT52991.1"/>
    <property type="molecule type" value="Genomic_DNA"/>
</dbReference>
<reference evidence="2" key="2">
    <citation type="submission" date="2022-01" db="EMBL/GenBank/DDBJ databases">
        <authorList>
            <person name="Yamashiro T."/>
            <person name="Shiraishi A."/>
            <person name="Satake H."/>
            <person name="Nakayama K."/>
        </authorList>
    </citation>
    <scope>NUCLEOTIDE SEQUENCE</scope>
</reference>
<protein>
    <submittedName>
        <fullName evidence="2">Uncharacterized protein</fullName>
    </submittedName>
</protein>
<accession>A0ABQ5EPY1</accession>
<comment type="caution">
    <text evidence="2">The sequence shown here is derived from an EMBL/GenBank/DDBJ whole genome shotgun (WGS) entry which is preliminary data.</text>
</comment>
<dbReference type="Proteomes" id="UP001151760">
    <property type="component" value="Unassembled WGS sequence"/>
</dbReference>
<organism evidence="2 3">
    <name type="scientific">Tanacetum coccineum</name>
    <dbReference type="NCBI Taxonomy" id="301880"/>
    <lineage>
        <taxon>Eukaryota</taxon>
        <taxon>Viridiplantae</taxon>
        <taxon>Streptophyta</taxon>
        <taxon>Embryophyta</taxon>
        <taxon>Tracheophyta</taxon>
        <taxon>Spermatophyta</taxon>
        <taxon>Magnoliopsida</taxon>
        <taxon>eudicotyledons</taxon>
        <taxon>Gunneridae</taxon>
        <taxon>Pentapetalae</taxon>
        <taxon>asterids</taxon>
        <taxon>campanulids</taxon>
        <taxon>Asterales</taxon>
        <taxon>Asteraceae</taxon>
        <taxon>Asteroideae</taxon>
        <taxon>Anthemideae</taxon>
        <taxon>Anthemidinae</taxon>
        <taxon>Tanacetum</taxon>
    </lineage>
</organism>